<dbReference type="InterPro" id="IPR035642">
    <property type="entry name" value="MraZ_N"/>
</dbReference>
<dbReference type="CDD" id="cd16320">
    <property type="entry name" value="MraZ_N"/>
    <property type="match status" value="1"/>
</dbReference>
<dbReference type="GO" id="GO:0051301">
    <property type="term" value="P:cell division"/>
    <property type="evidence" value="ECO:0007669"/>
    <property type="project" value="UniProtKB-KW"/>
</dbReference>
<dbReference type="STRING" id="1707952.A6A03_07050"/>
<dbReference type="PROSITE" id="PS51740">
    <property type="entry name" value="SPOVT_ABRB"/>
    <property type="match status" value="2"/>
</dbReference>
<dbReference type="CDD" id="cd16321">
    <property type="entry name" value="MraZ_C"/>
    <property type="match status" value="1"/>
</dbReference>
<dbReference type="InterPro" id="IPR007159">
    <property type="entry name" value="SpoVT-AbrB_dom"/>
</dbReference>
<reference evidence="9 10" key="1">
    <citation type="submission" date="2016-04" db="EMBL/GenBank/DDBJ databases">
        <title>Chloroflexus islandicus sp. nov., a thermophilic filamentous anoxygenic phototrophic bacterium from geyser Strokkur (Iceland).</title>
        <authorList>
            <person name="Gaisin V.A."/>
            <person name="Kalashnikov A.M."/>
            <person name="Sukhacheva M.V."/>
            <person name="Grouzdev D.S."/>
            <person name="Ivanov T.M."/>
            <person name="Kuznetsov B."/>
            <person name="Gorlenko V.M."/>
        </authorList>
    </citation>
    <scope>NUCLEOTIDE SEQUENCE [LARGE SCALE GENOMIC DNA]</scope>
    <source>
        <strain evidence="10">isl-2</strain>
    </source>
</reference>
<evidence type="ECO:0000259" key="8">
    <source>
        <dbReference type="PROSITE" id="PS51740"/>
    </source>
</evidence>
<name>A0A178MK14_9CHLR</name>
<dbReference type="PANTHER" id="PTHR34701:SF1">
    <property type="entry name" value="TRANSCRIPTIONAL REGULATOR MRAZ"/>
    <property type="match status" value="1"/>
</dbReference>
<comment type="similarity">
    <text evidence="7">Belongs to the MraZ family.</text>
</comment>
<keyword evidence="9" id="KW-0131">Cell cycle</keyword>
<evidence type="ECO:0000256" key="5">
    <source>
        <dbReference type="ARBA" id="ARBA00023125"/>
    </source>
</evidence>
<feature type="domain" description="SpoVT-AbrB" evidence="8">
    <location>
        <begin position="76"/>
        <end position="119"/>
    </location>
</feature>
<evidence type="ECO:0000256" key="7">
    <source>
        <dbReference type="HAMAP-Rule" id="MF_01008"/>
    </source>
</evidence>
<comment type="subcellular location">
    <subcellularLocation>
        <location evidence="7">Cytoplasm</location>
        <location evidence="7">Nucleoid</location>
    </subcellularLocation>
</comment>
<keyword evidence="6 7" id="KW-0804">Transcription</keyword>
<dbReference type="InterPro" id="IPR037914">
    <property type="entry name" value="SpoVT-AbrB_sf"/>
</dbReference>
<feature type="domain" description="SpoVT-AbrB" evidence="8">
    <location>
        <begin position="5"/>
        <end position="47"/>
    </location>
</feature>
<dbReference type="Pfam" id="PF02381">
    <property type="entry name" value="MraZ"/>
    <property type="match status" value="2"/>
</dbReference>
<comment type="caution">
    <text evidence="9">The sequence shown here is derived from an EMBL/GenBank/DDBJ whole genome shotgun (WGS) entry which is preliminary data.</text>
</comment>
<evidence type="ECO:0000256" key="6">
    <source>
        <dbReference type="ARBA" id="ARBA00023163"/>
    </source>
</evidence>
<dbReference type="GO" id="GO:2000143">
    <property type="term" value="P:negative regulation of DNA-templated transcription initiation"/>
    <property type="evidence" value="ECO:0007669"/>
    <property type="project" value="TreeGrafter"/>
</dbReference>
<keyword evidence="10" id="KW-1185">Reference proteome</keyword>
<comment type="subunit">
    <text evidence="7">Forms oligomers.</text>
</comment>
<dbReference type="InterPro" id="IPR003444">
    <property type="entry name" value="MraZ"/>
</dbReference>
<accession>A0A178MK14</accession>
<dbReference type="HAMAP" id="MF_01008">
    <property type="entry name" value="MraZ"/>
    <property type="match status" value="1"/>
</dbReference>
<dbReference type="OrthoDB" id="9807753at2"/>
<dbReference type="GO" id="GO:0003700">
    <property type="term" value="F:DNA-binding transcription factor activity"/>
    <property type="evidence" value="ECO:0007669"/>
    <property type="project" value="UniProtKB-UniRule"/>
</dbReference>
<evidence type="ECO:0000313" key="9">
    <source>
        <dbReference type="EMBL" id="OAN49082.1"/>
    </source>
</evidence>
<dbReference type="PANTHER" id="PTHR34701">
    <property type="entry name" value="TRANSCRIPTIONAL REGULATOR MRAZ"/>
    <property type="match status" value="1"/>
</dbReference>
<dbReference type="GO" id="GO:0005737">
    <property type="term" value="C:cytoplasm"/>
    <property type="evidence" value="ECO:0007669"/>
    <property type="project" value="UniProtKB-UniRule"/>
</dbReference>
<evidence type="ECO:0000256" key="2">
    <source>
        <dbReference type="ARBA" id="ARBA00022490"/>
    </source>
</evidence>
<dbReference type="InterPro" id="IPR020603">
    <property type="entry name" value="MraZ_dom"/>
</dbReference>
<dbReference type="NCBIfam" id="TIGR00242">
    <property type="entry name" value="division/cell wall cluster transcriptional repressor MraZ"/>
    <property type="match status" value="1"/>
</dbReference>
<keyword evidence="5 7" id="KW-0238">DNA-binding</keyword>
<sequence length="143" mass="16481">MFLGTHEHTIDEKGRLAIPARFRAELAGGMVVTRGFDRCLLIFPLPFWSDLTRRVSALSLTDEDARMLRRLLFANASEQEMDRQGRILLPQSLRENVDLADQAVVVGLDTFIEVWAPDRWREIEERLASQGPRFDEQMRKLGI</sequence>
<keyword evidence="3" id="KW-0677">Repeat</keyword>
<gene>
    <name evidence="7" type="primary">mraZ</name>
    <name evidence="9" type="ORF">A6A03_07050</name>
</gene>
<evidence type="ECO:0000313" key="10">
    <source>
        <dbReference type="Proteomes" id="UP000078287"/>
    </source>
</evidence>
<evidence type="ECO:0000256" key="4">
    <source>
        <dbReference type="ARBA" id="ARBA00023015"/>
    </source>
</evidence>
<dbReference type="Gene3D" id="3.40.1550.20">
    <property type="entry name" value="Transcriptional regulator MraZ domain"/>
    <property type="match status" value="1"/>
</dbReference>
<protein>
    <recommendedName>
        <fullName evidence="1 7">Transcriptional regulator MraZ</fullName>
    </recommendedName>
</protein>
<dbReference type="InterPro" id="IPR038619">
    <property type="entry name" value="MraZ_sf"/>
</dbReference>
<organism evidence="9 10">
    <name type="scientific">Chloroflexus islandicus</name>
    <dbReference type="NCBI Taxonomy" id="1707952"/>
    <lineage>
        <taxon>Bacteria</taxon>
        <taxon>Bacillati</taxon>
        <taxon>Chloroflexota</taxon>
        <taxon>Chloroflexia</taxon>
        <taxon>Chloroflexales</taxon>
        <taxon>Chloroflexineae</taxon>
        <taxon>Chloroflexaceae</taxon>
        <taxon>Chloroflexus</taxon>
    </lineage>
</organism>
<dbReference type="RefSeq" id="WP_066782690.1">
    <property type="nucleotide sequence ID" value="NZ_LWQS01000021.1"/>
</dbReference>
<keyword evidence="9" id="KW-0132">Cell division</keyword>
<dbReference type="AlphaFoldDB" id="A0A178MK14"/>
<proteinExistence type="inferred from homology"/>
<dbReference type="GO" id="GO:0000976">
    <property type="term" value="F:transcription cis-regulatory region binding"/>
    <property type="evidence" value="ECO:0007669"/>
    <property type="project" value="TreeGrafter"/>
</dbReference>
<dbReference type="EMBL" id="LWQS01000021">
    <property type="protein sequence ID" value="OAN49082.1"/>
    <property type="molecule type" value="Genomic_DNA"/>
</dbReference>
<keyword evidence="4 7" id="KW-0805">Transcription regulation</keyword>
<keyword evidence="2 7" id="KW-0963">Cytoplasm</keyword>
<dbReference type="SUPFAM" id="SSF89447">
    <property type="entry name" value="AbrB/MazE/MraZ-like"/>
    <property type="match status" value="1"/>
</dbReference>
<evidence type="ECO:0000256" key="3">
    <source>
        <dbReference type="ARBA" id="ARBA00022737"/>
    </source>
</evidence>
<evidence type="ECO:0000256" key="1">
    <source>
        <dbReference type="ARBA" id="ARBA00013860"/>
    </source>
</evidence>
<dbReference type="Proteomes" id="UP000078287">
    <property type="component" value="Unassembled WGS sequence"/>
</dbReference>
<dbReference type="InterPro" id="IPR035644">
    <property type="entry name" value="MraZ_C"/>
</dbReference>
<dbReference type="GO" id="GO:0009295">
    <property type="term" value="C:nucleoid"/>
    <property type="evidence" value="ECO:0007669"/>
    <property type="project" value="UniProtKB-SubCell"/>
</dbReference>